<keyword evidence="2" id="KW-0805">Transcription regulation</keyword>
<dbReference type="EMBL" id="KZ503255">
    <property type="protein sequence ID" value="PKU66638.1"/>
    <property type="molecule type" value="Genomic_DNA"/>
</dbReference>
<dbReference type="SMART" id="SM01019">
    <property type="entry name" value="B3"/>
    <property type="match status" value="3"/>
</dbReference>
<keyword evidence="5" id="KW-0539">Nucleus</keyword>
<comment type="subcellular location">
    <subcellularLocation>
        <location evidence="1">Nucleus</location>
    </subcellularLocation>
</comment>
<evidence type="ECO:0000256" key="3">
    <source>
        <dbReference type="ARBA" id="ARBA00023125"/>
    </source>
</evidence>
<sequence>MEKPLWERDSFFKVMIGDFQTRLRIPPCFHEHLSGEILVKSVLRSRGGRRWAVMLRREGKNLFFGEGWECFVSDLSIQLGEFLLFVYDGDLGFDVKIYGITGCEKVDPIASMKVEQEEEMEIREKVPAKTSTALIRAPGRRREILNGRVILGGLKVFSNESALNSARSFKSSRPFFIATYRRSRQEYMTIPASFMRECDLGSMEAIILQDQKGRSWPVRIAHWIGRVAMAKGWAKFRDVNHLKEGDVCVFEFLEADTAIHVHIFRAKQNTAGVLRRAGNKKREQEVLKAERSFRTNAIFASIFLKSRKYNLNIPTRVLKEYDAAKLSKTTLRDPSGRSWSVDIKHRVDGRAVLSHGWFNFCRANHLQVGDICIFELNDGIQAMDVHIRRLGLHAITAG</sequence>
<evidence type="ECO:0000259" key="6">
    <source>
        <dbReference type="PROSITE" id="PS50863"/>
    </source>
</evidence>
<evidence type="ECO:0000256" key="2">
    <source>
        <dbReference type="ARBA" id="ARBA00023015"/>
    </source>
</evidence>
<proteinExistence type="predicted"/>
<keyword evidence="8" id="KW-1185">Reference proteome</keyword>
<dbReference type="InterPro" id="IPR015300">
    <property type="entry name" value="DNA-bd_pseudobarrel_sf"/>
</dbReference>
<accession>A0A2I0VT99</accession>
<keyword evidence="3" id="KW-0238">DNA-binding</keyword>
<feature type="domain" description="TF-B3" evidence="6">
    <location>
        <begin position="8"/>
        <end position="101"/>
    </location>
</feature>
<evidence type="ECO:0000256" key="5">
    <source>
        <dbReference type="ARBA" id="ARBA00023242"/>
    </source>
</evidence>
<evidence type="ECO:0000313" key="8">
    <source>
        <dbReference type="Proteomes" id="UP000233837"/>
    </source>
</evidence>
<organism evidence="7 8">
    <name type="scientific">Dendrobium catenatum</name>
    <dbReference type="NCBI Taxonomy" id="906689"/>
    <lineage>
        <taxon>Eukaryota</taxon>
        <taxon>Viridiplantae</taxon>
        <taxon>Streptophyta</taxon>
        <taxon>Embryophyta</taxon>
        <taxon>Tracheophyta</taxon>
        <taxon>Spermatophyta</taxon>
        <taxon>Magnoliopsida</taxon>
        <taxon>Liliopsida</taxon>
        <taxon>Asparagales</taxon>
        <taxon>Orchidaceae</taxon>
        <taxon>Epidendroideae</taxon>
        <taxon>Malaxideae</taxon>
        <taxon>Dendrobiinae</taxon>
        <taxon>Dendrobium</taxon>
    </lineage>
</organism>
<keyword evidence="4" id="KW-0804">Transcription</keyword>
<name>A0A2I0VT99_9ASPA</name>
<dbReference type="PANTHER" id="PTHR31920:SF132">
    <property type="entry name" value="TF-B3 DOMAIN-CONTAINING PROTEIN"/>
    <property type="match status" value="1"/>
</dbReference>
<dbReference type="STRING" id="906689.A0A2I0VT99"/>
<evidence type="ECO:0000256" key="1">
    <source>
        <dbReference type="ARBA" id="ARBA00004123"/>
    </source>
</evidence>
<dbReference type="OrthoDB" id="1666376at2759"/>
<dbReference type="GO" id="GO:0005634">
    <property type="term" value="C:nucleus"/>
    <property type="evidence" value="ECO:0007669"/>
    <property type="project" value="UniProtKB-SubCell"/>
</dbReference>
<dbReference type="CDD" id="cd10017">
    <property type="entry name" value="B3_DNA"/>
    <property type="match status" value="3"/>
</dbReference>
<reference evidence="7 8" key="1">
    <citation type="journal article" date="2016" name="Sci. Rep.">
        <title>The Dendrobium catenatum Lindl. genome sequence provides insights into polysaccharide synthase, floral development and adaptive evolution.</title>
        <authorList>
            <person name="Zhang G.Q."/>
            <person name="Xu Q."/>
            <person name="Bian C."/>
            <person name="Tsai W.C."/>
            <person name="Yeh C.M."/>
            <person name="Liu K.W."/>
            <person name="Yoshida K."/>
            <person name="Zhang L.S."/>
            <person name="Chang S.B."/>
            <person name="Chen F."/>
            <person name="Shi Y."/>
            <person name="Su Y.Y."/>
            <person name="Zhang Y.Q."/>
            <person name="Chen L.J."/>
            <person name="Yin Y."/>
            <person name="Lin M."/>
            <person name="Huang H."/>
            <person name="Deng H."/>
            <person name="Wang Z.W."/>
            <person name="Zhu S.L."/>
            <person name="Zhao X."/>
            <person name="Deng C."/>
            <person name="Niu S.C."/>
            <person name="Huang J."/>
            <person name="Wang M."/>
            <person name="Liu G.H."/>
            <person name="Yang H.J."/>
            <person name="Xiao X.J."/>
            <person name="Hsiao Y.Y."/>
            <person name="Wu W.L."/>
            <person name="Chen Y.Y."/>
            <person name="Mitsuda N."/>
            <person name="Ohme-Takagi M."/>
            <person name="Luo Y.B."/>
            <person name="Van de Peer Y."/>
            <person name="Liu Z.J."/>
        </authorList>
    </citation>
    <scope>NUCLEOTIDE SEQUENCE [LARGE SCALE GENOMIC DNA]</scope>
    <source>
        <tissue evidence="7">The whole plant</tissue>
    </source>
</reference>
<dbReference type="InterPro" id="IPR050655">
    <property type="entry name" value="Plant_B3_domain"/>
</dbReference>
<dbReference type="Pfam" id="PF02362">
    <property type="entry name" value="B3"/>
    <property type="match status" value="3"/>
</dbReference>
<dbReference type="PROSITE" id="PS50863">
    <property type="entry name" value="B3"/>
    <property type="match status" value="3"/>
</dbReference>
<dbReference type="Proteomes" id="UP000233837">
    <property type="component" value="Unassembled WGS sequence"/>
</dbReference>
<gene>
    <name evidence="7" type="ORF">MA16_Dca022394</name>
</gene>
<dbReference type="GO" id="GO:0003677">
    <property type="term" value="F:DNA binding"/>
    <property type="evidence" value="ECO:0007669"/>
    <property type="project" value="UniProtKB-KW"/>
</dbReference>
<dbReference type="InterPro" id="IPR003340">
    <property type="entry name" value="B3_DNA-bd"/>
</dbReference>
<evidence type="ECO:0000313" key="7">
    <source>
        <dbReference type="EMBL" id="PKU66638.1"/>
    </source>
</evidence>
<dbReference type="Gene3D" id="2.40.330.10">
    <property type="entry name" value="DNA-binding pseudobarrel domain"/>
    <property type="match status" value="3"/>
</dbReference>
<reference evidence="7 8" key="2">
    <citation type="journal article" date="2017" name="Nature">
        <title>The Apostasia genome and the evolution of orchids.</title>
        <authorList>
            <person name="Zhang G.Q."/>
            <person name="Liu K.W."/>
            <person name="Li Z."/>
            <person name="Lohaus R."/>
            <person name="Hsiao Y.Y."/>
            <person name="Niu S.C."/>
            <person name="Wang J.Y."/>
            <person name="Lin Y.C."/>
            <person name="Xu Q."/>
            <person name="Chen L.J."/>
            <person name="Yoshida K."/>
            <person name="Fujiwara S."/>
            <person name="Wang Z.W."/>
            <person name="Zhang Y.Q."/>
            <person name="Mitsuda N."/>
            <person name="Wang M."/>
            <person name="Liu G.H."/>
            <person name="Pecoraro L."/>
            <person name="Huang H.X."/>
            <person name="Xiao X.J."/>
            <person name="Lin M."/>
            <person name="Wu X.Y."/>
            <person name="Wu W.L."/>
            <person name="Chen Y.Y."/>
            <person name="Chang S.B."/>
            <person name="Sakamoto S."/>
            <person name="Ohme-Takagi M."/>
            <person name="Yagi M."/>
            <person name="Zeng S.J."/>
            <person name="Shen C.Y."/>
            <person name="Yeh C.M."/>
            <person name="Luo Y.B."/>
            <person name="Tsai W.C."/>
            <person name="Van de Peer Y."/>
            <person name="Liu Z.J."/>
        </authorList>
    </citation>
    <scope>NUCLEOTIDE SEQUENCE [LARGE SCALE GENOMIC DNA]</scope>
    <source>
        <tissue evidence="7">The whole plant</tissue>
    </source>
</reference>
<dbReference type="SUPFAM" id="SSF101936">
    <property type="entry name" value="DNA-binding pseudobarrel domain"/>
    <property type="match status" value="3"/>
</dbReference>
<evidence type="ECO:0000256" key="4">
    <source>
        <dbReference type="ARBA" id="ARBA00023163"/>
    </source>
</evidence>
<dbReference type="AlphaFoldDB" id="A0A2I0VT99"/>
<protein>
    <submittedName>
        <fullName evidence="7">B3 domain-containing protein</fullName>
    </submittedName>
</protein>
<dbReference type="PANTHER" id="PTHR31920">
    <property type="entry name" value="B3 DOMAIN-CONTAINING"/>
    <property type="match status" value="1"/>
</dbReference>
<feature type="domain" description="TF-B3" evidence="6">
    <location>
        <begin position="173"/>
        <end position="267"/>
    </location>
</feature>
<feature type="domain" description="TF-B3" evidence="6">
    <location>
        <begin position="296"/>
        <end position="391"/>
    </location>
</feature>